<dbReference type="Gene3D" id="3.40.630.30">
    <property type="match status" value="1"/>
</dbReference>
<evidence type="ECO:0000313" key="2">
    <source>
        <dbReference type="EMBL" id="SEG77106.1"/>
    </source>
</evidence>
<dbReference type="GO" id="GO:0016747">
    <property type="term" value="F:acyltransferase activity, transferring groups other than amino-acyl groups"/>
    <property type="evidence" value="ECO:0007669"/>
    <property type="project" value="InterPro"/>
</dbReference>
<name>A0A1H6CXF7_9ACTN</name>
<gene>
    <name evidence="2" type="ORF">SAMN05216223_110173</name>
</gene>
<keyword evidence="3" id="KW-1185">Reference proteome</keyword>
<dbReference type="Pfam" id="PF00583">
    <property type="entry name" value="Acetyltransf_1"/>
    <property type="match status" value="1"/>
</dbReference>
<evidence type="ECO:0000313" key="3">
    <source>
        <dbReference type="Proteomes" id="UP000236754"/>
    </source>
</evidence>
<sequence length="228" mass="24353">MSGRVGGGTCPRAVPHTVAMPPLIDTPHPDEAAALAGVHLRTWLETYPRLDAGIDAAWITEHIGPVTSPAGVARWRAVVEEARDRPARMFCRAVRAREGGEAAGFLCGLREPDGDGTRATATGAPHSEAAAGPGAFVVTLGPMYLLREVRDRGVGGLLMADFLAWTGPDPARLWVTAANEAAIRFYARHGFRPTGEREMWRGRLPNLRMARAPHPGGTWATARPAQSG</sequence>
<dbReference type="SUPFAM" id="SSF55729">
    <property type="entry name" value="Acyl-CoA N-acyltransferases (Nat)"/>
    <property type="match status" value="1"/>
</dbReference>
<organism evidence="2 3">
    <name type="scientific">Actinacidiphila yanglinensis</name>
    <dbReference type="NCBI Taxonomy" id="310779"/>
    <lineage>
        <taxon>Bacteria</taxon>
        <taxon>Bacillati</taxon>
        <taxon>Actinomycetota</taxon>
        <taxon>Actinomycetes</taxon>
        <taxon>Kitasatosporales</taxon>
        <taxon>Streptomycetaceae</taxon>
        <taxon>Actinacidiphila</taxon>
    </lineage>
</organism>
<dbReference type="InterPro" id="IPR016181">
    <property type="entry name" value="Acyl_CoA_acyltransferase"/>
</dbReference>
<dbReference type="InterPro" id="IPR000182">
    <property type="entry name" value="GNAT_dom"/>
</dbReference>
<proteinExistence type="predicted"/>
<dbReference type="Proteomes" id="UP000236754">
    <property type="component" value="Unassembled WGS sequence"/>
</dbReference>
<reference evidence="2 3" key="1">
    <citation type="submission" date="2016-10" db="EMBL/GenBank/DDBJ databases">
        <authorList>
            <person name="de Groot N.N."/>
        </authorList>
    </citation>
    <scope>NUCLEOTIDE SEQUENCE [LARGE SCALE GENOMIC DNA]</scope>
    <source>
        <strain evidence="2 3">CGMCC 4.2023</strain>
    </source>
</reference>
<feature type="domain" description="N-acetyltransferase" evidence="1">
    <location>
        <begin position="38"/>
        <end position="214"/>
    </location>
</feature>
<dbReference type="AlphaFoldDB" id="A0A1H6CXF7"/>
<evidence type="ECO:0000259" key="1">
    <source>
        <dbReference type="PROSITE" id="PS51186"/>
    </source>
</evidence>
<dbReference type="PROSITE" id="PS51186">
    <property type="entry name" value="GNAT"/>
    <property type="match status" value="1"/>
</dbReference>
<keyword evidence="2" id="KW-0808">Transferase</keyword>
<accession>A0A1H6CXF7</accession>
<dbReference type="EMBL" id="FNVU01000010">
    <property type="protein sequence ID" value="SEG77106.1"/>
    <property type="molecule type" value="Genomic_DNA"/>
</dbReference>
<protein>
    <submittedName>
        <fullName evidence="2">Acetyltransferase (GNAT) family protein</fullName>
    </submittedName>
</protein>